<dbReference type="SUPFAM" id="SSF47598">
    <property type="entry name" value="Ribbon-helix-helix"/>
    <property type="match status" value="1"/>
</dbReference>
<dbReference type="Gene3D" id="1.10.1220.10">
    <property type="entry name" value="Met repressor-like"/>
    <property type="match status" value="1"/>
</dbReference>
<proteinExistence type="predicted"/>
<organism evidence="2 3">
    <name type="scientific">Pseudomonas putida</name>
    <name type="common">Arthrobacter siderocapsulatus</name>
    <dbReference type="NCBI Taxonomy" id="303"/>
    <lineage>
        <taxon>Bacteria</taxon>
        <taxon>Pseudomonadati</taxon>
        <taxon>Pseudomonadota</taxon>
        <taxon>Gammaproteobacteria</taxon>
        <taxon>Pseudomonadales</taxon>
        <taxon>Pseudomonadaceae</taxon>
        <taxon>Pseudomonas</taxon>
    </lineage>
</organism>
<dbReference type="InterPro" id="IPR013321">
    <property type="entry name" value="Arc_rbn_hlx_hlx"/>
</dbReference>
<dbReference type="RefSeq" id="WP_177010828.1">
    <property type="nucleotide sequence ID" value="NZ_JACARV010000063.1"/>
</dbReference>
<sequence>MNATNSRTADKFVVRLPDGMRERVAQVARDNHRSMNSEIIERLEQSLLNDQRIGAQTQAGSADDNLKSELARAYKIIDRLLQNADPTQVDIQEVLYLVRKQSPLAQSHIAAVGA</sequence>
<dbReference type="EMBL" id="JACARV010000063">
    <property type="protein sequence ID" value="NWC82530.1"/>
    <property type="molecule type" value="Genomic_DNA"/>
</dbReference>
<gene>
    <name evidence="2" type="ORF">HX798_19895</name>
</gene>
<accession>A0A7Y7ZEE7</accession>
<feature type="domain" description="Arc-like DNA binding" evidence="1">
    <location>
        <begin position="6"/>
        <end position="55"/>
    </location>
</feature>
<dbReference type="GO" id="GO:0003677">
    <property type="term" value="F:DNA binding"/>
    <property type="evidence" value="ECO:0007669"/>
    <property type="project" value="UniProtKB-KW"/>
</dbReference>
<dbReference type="InterPro" id="IPR010985">
    <property type="entry name" value="Ribbon_hlx_hlx"/>
</dbReference>
<dbReference type="InterPro" id="IPR005569">
    <property type="entry name" value="Arc_DNA-bd_dom"/>
</dbReference>
<comment type="caution">
    <text evidence="2">The sequence shown here is derived from an EMBL/GenBank/DDBJ whole genome shotgun (WGS) entry which is preliminary data.</text>
</comment>
<dbReference type="GO" id="GO:0006355">
    <property type="term" value="P:regulation of DNA-templated transcription"/>
    <property type="evidence" value="ECO:0007669"/>
    <property type="project" value="InterPro"/>
</dbReference>
<dbReference type="Pfam" id="PF03869">
    <property type="entry name" value="Arc"/>
    <property type="match status" value="1"/>
</dbReference>
<dbReference type="Proteomes" id="UP000542695">
    <property type="component" value="Unassembled WGS sequence"/>
</dbReference>
<name>A0A7Y7ZEE7_PSEPU</name>
<dbReference type="AlphaFoldDB" id="A0A7Y7ZEE7"/>
<protein>
    <submittedName>
        <fullName evidence="2">Arc family DNA-binding protein</fullName>
    </submittedName>
</protein>
<evidence type="ECO:0000313" key="3">
    <source>
        <dbReference type="Proteomes" id="UP000542695"/>
    </source>
</evidence>
<evidence type="ECO:0000259" key="1">
    <source>
        <dbReference type="Pfam" id="PF03869"/>
    </source>
</evidence>
<keyword evidence="2" id="KW-0238">DNA-binding</keyword>
<reference evidence="2 3" key="1">
    <citation type="submission" date="2020-04" db="EMBL/GenBank/DDBJ databases">
        <title>Molecular characterization of pseudomonads from Agaricus bisporus reveal novel blotch 2 pathogens in Western Europe.</title>
        <authorList>
            <person name="Taparia T."/>
            <person name="Krijger M."/>
            <person name="Haynes E."/>
            <person name="Elpinstone J.G."/>
            <person name="Noble R."/>
            <person name="Van Der Wolf J."/>
        </authorList>
    </citation>
    <scope>NUCLEOTIDE SEQUENCE [LARGE SCALE GENOMIC DNA]</scope>
    <source>
        <strain evidence="2 3">P7765</strain>
    </source>
</reference>
<evidence type="ECO:0000313" key="2">
    <source>
        <dbReference type="EMBL" id="NWC82530.1"/>
    </source>
</evidence>